<dbReference type="EMBL" id="FJ717849">
    <property type="protein sequence ID" value="ACV41164.1"/>
    <property type="molecule type" value="Genomic_DNA"/>
</dbReference>
<keyword evidence="2" id="KW-0378">Hydrolase</keyword>
<keyword evidence="2" id="KW-0255">Endonuclease</keyword>
<dbReference type="PDB" id="6BCT">
    <property type="method" value="X-ray"/>
    <property type="resolution" value="2.73 A"/>
    <property type="chains" value="A=398-712"/>
</dbReference>
<feature type="binding site" evidence="9 10">
    <location>
        <position position="425"/>
    </location>
    <ligand>
        <name>Ca(2+)</name>
        <dbReference type="ChEBI" id="CHEBI:29108"/>
        <label>1</label>
    </ligand>
</feature>
<keyword evidence="2" id="KW-0496">Mitochondrion</keyword>
<dbReference type="PDB" id="6BCE">
    <property type="method" value="X-ray"/>
    <property type="resolution" value="1.75 A"/>
    <property type="chains" value="A=398-712"/>
</dbReference>
<evidence type="ECO:0007829" key="6">
    <source>
        <dbReference type="PDB" id="6BCG"/>
    </source>
</evidence>
<feature type="binding site" evidence="4 5">
    <location>
        <position position="425"/>
    </location>
    <ligand>
        <name>Ca(2+)</name>
        <dbReference type="ChEBI" id="CHEBI:29108"/>
        <label>2</label>
    </ligand>
</feature>
<feature type="binding site" evidence="3">
    <location>
        <position position="425"/>
    </location>
    <ligand>
        <name>Mg(2+)</name>
        <dbReference type="ChEBI" id="CHEBI:18420"/>
    </ligand>
</feature>
<dbReference type="InterPro" id="IPR027434">
    <property type="entry name" value="Homing_endonucl"/>
</dbReference>
<feature type="domain" description="Homing endonuclease LAGLIDADG" evidence="1">
    <location>
        <begin position="419"/>
        <end position="515"/>
    </location>
</feature>
<feature type="binding site" evidence="4 8">
    <location>
        <position position="426"/>
    </location>
    <ligand>
        <name>Ca(2+)</name>
        <dbReference type="ChEBI" id="CHEBI:29108"/>
        <label>3</label>
    </ligand>
</feature>
<reference evidence="7" key="4">
    <citation type="submission" date="2017-10" db="PDB data bank">
        <title>I-LtrI E29D bound to cognate substrate (nicked complex).</title>
        <authorList>
            <person name="McMurrough T.A."/>
            <person name="Brown C."/>
            <person name="Zhang K."/>
            <person name="Junop M."/>
            <person name="Gloor G.B."/>
            <person name="Edgell D.R."/>
        </authorList>
    </citation>
    <scope>X-RAY CRYSTALLOGRAPHY (3.00 ANGSTROMS) OF 398-712</scope>
</reference>
<dbReference type="PDBsum" id="6BCN"/>
<dbReference type="PDB" id="6BCH">
    <property type="method" value="X-ray"/>
    <property type="resolution" value="3.00 A"/>
    <property type="chains" value="A/D/H/L=398-712"/>
</dbReference>
<feature type="binding site" evidence="4 5">
    <location>
        <position position="581"/>
    </location>
    <ligand>
        <name>Ca(2+)</name>
        <dbReference type="ChEBI" id="CHEBI:29108"/>
        <label>5</label>
    </ligand>
</feature>
<dbReference type="Pfam" id="PF00961">
    <property type="entry name" value="LAGLIDADG_1"/>
    <property type="match status" value="2"/>
</dbReference>
<evidence type="ECO:0000313" key="2">
    <source>
        <dbReference type="EMBL" id="ACV41164.1"/>
    </source>
</evidence>
<proteinExistence type="evidence at protein level"/>
<dbReference type="PDBsum" id="6BCG"/>
<dbReference type="GO" id="GO:0005739">
    <property type="term" value="C:mitochondrion"/>
    <property type="evidence" value="ECO:0007669"/>
    <property type="project" value="UniProtKB-ARBA"/>
</dbReference>
<feature type="binding site" evidence="6">
    <location>
        <position position="426"/>
    </location>
    <ligand>
        <name>Ca(2+)</name>
        <dbReference type="ChEBI" id="CHEBI:29108"/>
        <label>4</label>
    </ligand>
</feature>
<dbReference type="PDB" id="3R7P">
    <property type="method" value="X-ray"/>
    <property type="resolution" value="2.70 A"/>
    <property type="chains" value="A=398-712"/>
</dbReference>
<dbReference type="PDB" id="6BCG">
    <property type="method" value="X-ray"/>
    <property type="resolution" value="2.90 A"/>
    <property type="chains" value="A/D/G/J=398-712"/>
</dbReference>
<keyword evidence="2" id="KW-0687">Ribonucleoprotein</keyword>
<dbReference type="PDB" id="6BCF">
    <property type="method" value="X-ray"/>
    <property type="resolution" value="2.92 A"/>
    <property type="chains" value="A/D/G/J=398-712"/>
</dbReference>
<accession>C7SWF3</accession>
<dbReference type="FunFam" id="3.10.28.10:FF:000010">
    <property type="entry name" value="LAGLIDADG homing endonuclease I-LtrII"/>
    <property type="match status" value="1"/>
</dbReference>
<evidence type="ECO:0007829" key="9">
    <source>
        <dbReference type="PDB" id="6BCN"/>
    </source>
</evidence>
<keyword evidence="3 4" id="KW-0002">3D-structure</keyword>
<dbReference type="GO" id="GO:0004519">
    <property type="term" value="F:endonuclease activity"/>
    <property type="evidence" value="ECO:0007669"/>
    <property type="project" value="UniProtKB-KW"/>
</dbReference>
<dbReference type="PANTHER" id="PTHR36181:SF4">
    <property type="entry name" value="LAGLIDADG ENDONUCLEASE"/>
    <property type="match status" value="1"/>
</dbReference>
<dbReference type="InterPro" id="IPR004860">
    <property type="entry name" value="LAGLIDADG_dom"/>
</dbReference>
<dbReference type="EvolutionaryTrace" id="C7SWF3"/>
<dbReference type="PDBsum" id="6BCH"/>
<protein>
    <submittedName>
        <fullName evidence="2">Ribosomal protein 3/homing endonuclease-like fusion protein</fullName>
    </submittedName>
</protein>
<feature type="binding site" evidence="9 10">
    <location>
        <position position="426"/>
    </location>
    <ligand>
        <name>Ca(2+)</name>
        <dbReference type="ChEBI" id="CHEBI:29108"/>
        <label>1</label>
    </ligand>
</feature>
<reference evidence="2" key="2">
    <citation type="submission" date="2009-01" db="EMBL/GenBank/DDBJ databases">
        <authorList>
            <person name="Baldwin C."/>
            <person name="Mounts J."/>
            <person name="Smith D."/>
            <person name="Weigt L."/>
        </authorList>
    </citation>
    <scope>NUCLEOTIDE SEQUENCE</scope>
    <source>
        <strain evidence="2">WIN</strain>
    </source>
</reference>
<feature type="binding site" evidence="3">
    <location>
        <position position="426"/>
    </location>
    <ligand>
        <name>Mn(2+)</name>
        <dbReference type="ChEBI" id="CHEBI:29035"/>
    </ligand>
</feature>
<feature type="binding site" evidence="6">
    <location>
        <position position="580"/>
    </location>
    <ligand>
        <name>Ca(2+)</name>
        <dbReference type="ChEBI" id="CHEBI:29108"/>
        <label>4</label>
    </ligand>
</feature>
<dbReference type="PDBsum" id="6BCI"/>
<evidence type="ECO:0007829" key="10">
    <source>
        <dbReference type="PDB" id="6BCT"/>
    </source>
</evidence>
<keyword evidence="3 4" id="KW-0479">Metal-binding</keyword>
<dbReference type="PDBsum" id="6BCF"/>
<evidence type="ECO:0007829" key="5">
    <source>
        <dbReference type="PDB" id="6BCF"/>
    </source>
</evidence>
<dbReference type="SUPFAM" id="SSF55608">
    <property type="entry name" value="Homing endonucleases"/>
    <property type="match status" value="2"/>
</dbReference>
<feature type="domain" description="Homing endonuclease LAGLIDADG" evidence="1">
    <location>
        <begin position="575"/>
        <end position="682"/>
    </location>
</feature>
<dbReference type="SMR" id="C7SWF3"/>
<dbReference type="PDBsum" id="6BCT"/>
<evidence type="ECO:0007829" key="3">
    <source>
        <dbReference type="PDB" id="3R7P"/>
    </source>
</evidence>
<geneLocation type="mitochondrion" evidence="2"/>
<dbReference type="InterPro" id="IPR051289">
    <property type="entry name" value="LAGLIDADG_Endonuclease"/>
</dbReference>
<dbReference type="AlphaFoldDB" id="C7SWF3"/>
<evidence type="ECO:0007829" key="8">
    <source>
        <dbReference type="PDB" id="6BCI"/>
    </source>
</evidence>
<gene>
    <name evidence="2" type="primary">HEG fusion</name>
    <name evidence="2" type="synonym">rps3</name>
</gene>
<feature type="binding site" evidence="4 8">
    <location>
        <position position="580"/>
    </location>
    <ligand>
        <name>Ca(2+)</name>
        <dbReference type="ChEBI" id="CHEBI:29108"/>
        <label>3</label>
    </ligand>
</feature>
<organism evidence="2">
    <name type="scientific">Leptographium truncatum</name>
    <dbReference type="NCBI Taxonomy" id="330483"/>
    <lineage>
        <taxon>Eukaryota</taxon>
        <taxon>Fungi</taxon>
        <taxon>Dikarya</taxon>
        <taxon>Ascomycota</taxon>
        <taxon>Pezizomycotina</taxon>
        <taxon>Sordariomycetes</taxon>
        <taxon>Sordariomycetidae</taxon>
        <taxon>Ophiostomatales</taxon>
        <taxon>Ophiostomataceae</taxon>
        <taxon>Leptographium</taxon>
    </lineage>
</organism>
<name>C7SWF3_9PEZI</name>
<feature type="binding site" evidence="4 5">
    <location>
        <position position="581"/>
    </location>
    <ligand>
        <name>Ca(2+)</name>
        <dbReference type="ChEBI" id="CHEBI:29108"/>
        <label>2</label>
    </ligand>
</feature>
<dbReference type="PDBsum" id="6BCE"/>
<feature type="binding site" evidence="3">
    <location>
        <position position="581"/>
    </location>
    <ligand>
        <name>Mn(2+)</name>
        <dbReference type="ChEBI" id="CHEBI:29035"/>
    </ligand>
</feature>
<evidence type="ECO:0000259" key="1">
    <source>
        <dbReference type="Pfam" id="PF00961"/>
    </source>
</evidence>
<keyword evidence="2" id="KW-0689">Ribosomal protein</keyword>
<dbReference type="PDB" id="6BCN">
    <property type="method" value="X-ray"/>
    <property type="resolution" value="2.50 A"/>
    <property type="chains" value="A/C/G/J=398-712"/>
</dbReference>
<dbReference type="PDBsum" id="3R7P"/>
<evidence type="ECO:0007829" key="7">
    <source>
        <dbReference type="PDB" id="6BCH"/>
    </source>
</evidence>
<feature type="binding site" evidence="4 5">
    <location>
        <position position="426"/>
    </location>
    <ligand>
        <name>Ca(2+)</name>
        <dbReference type="ChEBI" id="CHEBI:29108"/>
        <label>5</label>
    </ligand>
</feature>
<dbReference type="GO" id="GO:0005840">
    <property type="term" value="C:ribosome"/>
    <property type="evidence" value="ECO:0007669"/>
    <property type="project" value="UniProtKB-KW"/>
</dbReference>
<dbReference type="Gene3D" id="3.10.28.10">
    <property type="entry name" value="Homing endonucleases"/>
    <property type="match status" value="2"/>
</dbReference>
<reference evidence="4 5" key="5">
    <citation type="journal article" date="2018" name="Nucleic Acids Res.">
        <title>Active site residue identity regulates cleavage preference of LAGLIDADG homing endonucleases.</title>
        <authorList>
            <person name="McMurrough T.A."/>
            <person name="Brown C.M."/>
            <person name="Zhang K."/>
            <person name="Hausner G."/>
            <person name="Junop M.S."/>
            <person name="Gloor G.B."/>
            <person name="Edgell D.R."/>
        </authorList>
    </citation>
    <scope>X-RAY CRYSTALLOGRAPHY (1.75 ANGSTROMS) OF 398-712 IN COMPLEX WITH CA(2+)</scope>
</reference>
<feature type="binding site" evidence="6">
    <location>
        <position position="581"/>
    </location>
    <ligand>
        <name>Ca(2+)</name>
        <dbReference type="ChEBI" id="CHEBI:29108"/>
        <label>4</label>
    </ligand>
</feature>
<dbReference type="REBASE" id="29367">
    <property type="entry name" value="I-LtrI"/>
</dbReference>
<keyword evidence="2" id="KW-0540">Nuclease</keyword>
<keyword evidence="4 5" id="KW-0106">Calcium</keyword>
<sequence>MQKDTKFLNKSNIFIKNINNKYKLIPFNIKINFVGENKNFPSDFKEWTNNIYYFNSNYIKNFPVYDLNLNKLLKGYFDLYFNRESIQSKFKFFRKRRLSLNKIFVSKPEIKHTSSKTTITVYVYNRERIVLLKKLIKLRKSLFKINNFFYKCKSISGDLYGKYFINVLYKELVYIRRCKLKLNLNELKFKDQFLHKLSLLISKLYNKKVEFNIINLKSIVYNSSIFTEIMGKKLRNKNTSLLKTMKFILSKGIILEENNKKERSRLIKSVNFSLLENKYKNLNINSFVKDIDLNETIKDLYNIESKDNKDIVFDSIKYKNIGGIRLEAKGRLTKRYRADRALFKVNWKGGLKNTDSSYKGLSSVNFRGNLKSNVEYSMGISKRRIGAFAVKGWISGKSYSTLANFPVQARNDNISPWTITGFADAESSFMLTVSKDSKRNTGWSVRPRFRIGLHNKDVTILKSIREYLGAGIITSDIDARIRFESLKELEVVINHFDKYPLITQKRADYLLFKKAFYLIKNKEHLTEEGLNQILTLKASLNLGLSEELKEAFPNTIPAERLLVTGQEIPDSNWVAGFTAGEGSFYIRIAKNSTLKTGYQVQSVFQITQDTRDIELMKNLISYLNCGNIRIRKYKGSEGIHDTCVDLVVTNLNDIKEKIIPFFNKNHIIGVKLQDYRDWCKVVTLIDNKEHLTSEGLEKIQKIKEGMNRGRSL</sequence>
<evidence type="ECO:0007829" key="4">
    <source>
        <dbReference type="PDB" id="6BCE"/>
    </source>
</evidence>
<reference evidence="2" key="1">
    <citation type="journal article" date="2009" name="Mol. Biol. Evol.">
        <title>Genes within genes: multiple LAGLIDADG homing endonucleases target the ribosomal protein S3 gene encoded within an rnl group I intron of Ophiostoma and related taxa.</title>
        <authorList>
            <person name="Sethuraman J."/>
            <person name="Majer A."/>
            <person name="Friedrich N.C."/>
            <person name="Edgell D.R."/>
            <person name="Hausner G."/>
        </authorList>
    </citation>
    <scope>NUCLEOTIDE SEQUENCE</scope>
    <source>
        <strain evidence="2">WIN</strain>
    </source>
</reference>
<feature type="binding site" evidence="3">
    <location>
        <position position="581"/>
    </location>
    <ligand>
        <name>Mg(2+)</name>
        <dbReference type="ChEBI" id="CHEBI:18420"/>
    </ligand>
</feature>
<dbReference type="PANTHER" id="PTHR36181">
    <property type="entry name" value="INTRON-ENCODED ENDONUCLEASE AI3-RELATED"/>
    <property type="match status" value="1"/>
</dbReference>
<reference evidence="3" key="3">
    <citation type="journal article" date="2011" name="Proc. Natl. Acad. Sci. U.S.A.">
        <title>Tapping natural reservoirs of homing endonucleases for targeted gene modification.</title>
        <authorList>
            <person name="Takeuchi R."/>
            <person name="Lambert A.R."/>
            <person name="Mak A.N."/>
            <person name="Jacoby K."/>
            <person name="Dickson R.J."/>
            <person name="Gloor G.B."/>
            <person name="Scharenberg A.M."/>
            <person name="Edgell D.R."/>
            <person name="Stoddard B.L."/>
        </authorList>
    </citation>
    <scope>X-RAY CRYSTALLOGRAPHY (2.70 ANGSTROMS) OF 398-712 IN COMPLEX WITH MG(2+) AND MN(2+)</scope>
</reference>
<dbReference type="GO" id="GO:0046872">
    <property type="term" value="F:metal ion binding"/>
    <property type="evidence" value="ECO:0007669"/>
    <property type="project" value="UniProtKB-KW"/>
</dbReference>
<dbReference type="PDB" id="6BCI">
    <property type="method" value="X-ray"/>
    <property type="resolution" value="2.28 A"/>
    <property type="chains" value="A=398-712"/>
</dbReference>